<name>A0A124GMI9_PICGL</name>
<sequence>MDLAIIFLLWTYPKIRYQGSLISGSRSKRIFYVRCPAMKSIYVWWVSSYEIYLCSVGV</sequence>
<proteinExistence type="predicted"/>
<accession>A0A124GMI9</accession>
<protein>
    <submittedName>
        <fullName evidence="1">Uncharacterized protein</fullName>
    </submittedName>
</protein>
<evidence type="ECO:0000313" key="1">
    <source>
        <dbReference type="EMBL" id="KUM45817.1"/>
    </source>
</evidence>
<dbReference type="AlphaFoldDB" id="A0A124GMI9"/>
<geneLocation type="mitochondrion" evidence="1"/>
<gene>
    <name evidence="1" type="ORF">ABT39_MTgene2171</name>
</gene>
<organism evidence="1">
    <name type="scientific">Picea glauca</name>
    <name type="common">White spruce</name>
    <name type="synonym">Pinus glauca</name>
    <dbReference type="NCBI Taxonomy" id="3330"/>
    <lineage>
        <taxon>Eukaryota</taxon>
        <taxon>Viridiplantae</taxon>
        <taxon>Streptophyta</taxon>
        <taxon>Embryophyta</taxon>
        <taxon>Tracheophyta</taxon>
        <taxon>Spermatophyta</taxon>
        <taxon>Pinopsida</taxon>
        <taxon>Pinidae</taxon>
        <taxon>Conifers I</taxon>
        <taxon>Pinales</taxon>
        <taxon>Pinaceae</taxon>
        <taxon>Picea</taxon>
    </lineage>
</organism>
<dbReference type="EMBL" id="LKAM01000015">
    <property type="protein sequence ID" value="KUM45817.1"/>
    <property type="molecule type" value="Genomic_DNA"/>
</dbReference>
<keyword evidence="1" id="KW-0496">Mitochondrion</keyword>
<comment type="caution">
    <text evidence="1">The sequence shown here is derived from an EMBL/GenBank/DDBJ whole genome shotgun (WGS) entry which is preliminary data.</text>
</comment>
<reference evidence="1" key="1">
    <citation type="journal article" date="2015" name="Genome Biol. Evol.">
        <title>Organellar Genomes of White Spruce (Picea glauca): Assembly and Annotation.</title>
        <authorList>
            <person name="Jackman S.D."/>
            <person name="Warren R.L."/>
            <person name="Gibb E.A."/>
            <person name="Vandervalk B.P."/>
            <person name="Mohamadi H."/>
            <person name="Chu J."/>
            <person name="Raymond A."/>
            <person name="Pleasance S."/>
            <person name="Coope R."/>
            <person name="Wildung M.R."/>
            <person name="Ritland C.E."/>
            <person name="Bousquet J."/>
            <person name="Jones S.J."/>
            <person name="Bohlmann J."/>
            <person name="Birol I."/>
        </authorList>
    </citation>
    <scope>NUCLEOTIDE SEQUENCE [LARGE SCALE GENOMIC DNA]</scope>
    <source>
        <tissue evidence="1">Flushing bud</tissue>
    </source>
</reference>